<dbReference type="Pfam" id="PF06114">
    <property type="entry name" value="Peptidase_M78"/>
    <property type="match status" value="1"/>
</dbReference>
<gene>
    <name evidence="2" type="ORF">BBF96_07425</name>
</gene>
<name>A0A3Q9HQG8_9FIRM</name>
<dbReference type="InterPro" id="IPR010359">
    <property type="entry name" value="IrrE_HExxH"/>
</dbReference>
<dbReference type="Proteomes" id="UP000267250">
    <property type="component" value="Chromosome"/>
</dbReference>
<accession>A0A3Q9HQG8</accession>
<dbReference type="RefSeq" id="WP_164730950.1">
    <property type="nucleotide sequence ID" value="NZ_CP016379.1"/>
</dbReference>
<proteinExistence type="predicted"/>
<dbReference type="AlphaFoldDB" id="A0A3Q9HQG8"/>
<dbReference type="EMBL" id="CP016379">
    <property type="protein sequence ID" value="AZR73229.1"/>
    <property type="molecule type" value="Genomic_DNA"/>
</dbReference>
<dbReference type="KEGG" id="aft:BBF96_07425"/>
<evidence type="ECO:0000259" key="1">
    <source>
        <dbReference type="Pfam" id="PF06114"/>
    </source>
</evidence>
<reference evidence="2 3" key="1">
    <citation type="submission" date="2016-07" db="EMBL/GenBank/DDBJ databases">
        <title>Genome and transcriptome analysis of iron-reducing fermentative bacteria Anoxybacter fermentans.</title>
        <authorList>
            <person name="Zeng X."/>
            <person name="Shao Z."/>
        </authorList>
    </citation>
    <scope>NUCLEOTIDE SEQUENCE [LARGE SCALE GENOMIC DNA]</scope>
    <source>
        <strain evidence="2 3">DY22613</strain>
    </source>
</reference>
<evidence type="ECO:0000313" key="3">
    <source>
        <dbReference type="Proteomes" id="UP000267250"/>
    </source>
</evidence>
<organism evidence="2 3">
    <name type="scientific">Anoxybacter fermentans</name>
    <dbReference type="NCBI Taxonomy" id="1323375"/>
    <lineage>
        <taxon>Bacteria</taxon>
        <taxon>Bacillati</taxon>
        <taxon>Bacillota</taxon>
        <taxon>Clostridia</taxon>
        <taxon>Halanaerobiales</taxon>
        <taxon>Anoxybacter</taxon>
    </lineage>
</organism>
<sequence length="223" mass="25882">MQRDLKKDVLEILEEPVEFFKLSSEEAAMVGYYISEKNPAFCERIPGGWRIYISKDLNTIQQAEVAAHELAHLLLKGEGLYSVSLGEDWPESYLAMEINNVISHHFIITRLKKDYGIGSNLHISLRESILTNGQQMIEEYSEEYVMLHGIGLHLLDLFLTAKKHKKRIEELLELSDKVKESFEIGEKLLVYPSHQISAEEQWLRISEFLQRLGYDIDNARLCW</sequence>
<evidence type="ECO:0000313" key="2">
    <source>
        <dbReference type="EMBL" id="AZR73229.1"/>
    </source>
</evidence>
<feature type="domain" description="IrrE N-terminal-like" evidence="1">
    <location>
        <begin position="43"/>
        <end position="80"/>
    </location>
</feature>
<protein>
    <recommendedName>
        <fullName evidence="1">IrrE N-terminal-like domain-containing protein</fullName>
    </recommendedName>
</protein>
<keyword evidence="3" id="KW-1185">Reference proteome</keyword>